<keyword evidence="3" id="KW-1185">Reference proteome</keyword>
<sequence length="552" mass="63741">VAVEVLRTERRNKVIKTEKKKRKSTEKKLEKANTSKEDYRALAVSLQDQINKLELEIRELAQQLHEGKENKKRLVKKYDEFHAKVKIAAKRAVEQHDKDETLIRQLKRDAKGRAKHHNNDPKLQRFLGNDLPNDQSSDSDSKNLPANRRRRERAETPLSNITSQNGSHAKRPPKTNTFNGKDRSRYPEWYKKLLINIKSYEAWFRGDNNKKIDYLLTSIEGQVHESLRPTFGVTAREKRQSRGNNEKFYEFYTKFITPIQQLDPDKIEKCERLRESLSKRYLSKISTGRPINNFPELYRVLWELDNKFQTYDIMFKSDITKSGGRRNSPTSTSSTNPKPRNSYKGGELGKSSKPLDKITDSELRTYRNALPKGAKVNNKYRREGEVGGRNVNYLADTGASAYAFVDPRLVKNLGLETLTIKKPRPLFLADGTVTNEMLTHQALVTFNLQGHTKEMLAYVINLAKGIDLILGMPWFELHNPEIDFSTRSLTFNSRYYYAKCLTGKAVRISGPNPKKKKETSPIKQRREEGKEDIDWLGANDFLTEVQKEGTCV</sequence>
<evidence type="ECO:0000313" key="3">
    <source>
        <dbReference type="Proteomes" id="UP000183809"/>
    </source>
</evidence>
<accession>A0A1J9QKL5</accession>
<protein>
    <submittedName>
        <fullName evidence="2">Retrotransposon-derived protein peg10 isoform 1</fullName>
    </submittedName>
</protein>
<name>A0A1J9QKL5_9PEZI</name>
<feature type="compositionally biased region" description="Polar residues" evidence="1">
    <location>
        <begin position="132"/>
        <end position="144"/>
    </location>
</feature>
<dbReference type="Pfam" id="PF13650">
    <property type="entry name" value="Asp_protease_2"/>
    <property type="match status" value="1"/>
</dbReference>
<evidence type="ECO:0000256" key="1">
    <source>
        <dbReference type="SAM" id="MobiDB-lite"/>
    </source>
</evidence>
<feature type="region of interest" description="Disordered" evidence="1">
    <location>
        <begin position="109"/>
        <end position="183"/>
    </location>
</feature>
<gene>
    <name evidence="2" type="ORF">BKCO1_1450002</name>
</gene>
<dbReference type="AlphaFoldDB" id="A0A1J9QKL5"/>
<proteinExistence type="predicted"/>
<dbReference type="RefSeq" id="XP_020124870.1">
    <property type="nucleotide sequence ID" value="XM_020271190.1"/>
</dbReference>
<dbReference type="SUPFAM" id="SSF50630">
    <property type="entry name" value="Acid proteases"/>
    <property type="match status" value="1"/>
</dbReference>
<reference evidence="2 3" key="1">
    <citation type="submission" date="2016-10" db="EMBL/GenBank/DDBJ databases">
        <title>Proteomics and genomics reveal pathogen-plant mechanisms compatible with a hemibiotrophic lifestyle of Diplodia corticola.</title>
        <authorList>
            <person name="Fernandes I."/>
            <person name="De Jonge R."/>
            <person name="Van De Peer Y."/>
            <person name="Devreese B."/>
            <person name="Alves A."/>
            <person name="Esteves A.C."/>
        </authorList>
    </citation>
    <scope>NUCLEOTIDE SEQUENCE [LARGE SCALE GENOMIC DNA]</scope>
    <source>
        <strain evidence="2 3">CBS 112549</strain>
    </source>
</reference>
<feature type="compositionally biased region" description="Basic and acidic residues" evidence="1">
    <location>
        <begin position="26"/>
        <end position="35"/>
    </location>
</feature>
<feature type="non-terminal residue" evidence="2">
    <location>
        <position position="1"/>
    </location>
</feature>
<feature type="compositionally biased region" description="Polar residues" evidence="1">
    <location>
        <begin position="157"/>
        <end position="167"/>
    </location>
</feature>
<feature type="region of interest" description="Disordered" evidence="1">
    <location>
        <begin position="15"/>
        <end position="35"/>
    </location>
</feature>
<evidence type="ECO:0000313" key="2">
    <source>
        <dbReference type="EMBL" id="OJD28610.1"/>
    </source>
</evidence>
<dbReference type="Gene3D" id="2.40.70.10">
    <property type="entry name" value="Acid Proteases"/>
    <property type="match status" value="1"/>
</dbReference>
<dbReference type="Proteomes" id="UP000183809">
    <property type="component" value="Unassembled WGS sequence"/>
</dbReference>
<dbReference type="OrthoDB" id="4502494at2759"/>
<dbReference type="InterPro" id="IPR021109">
    <property type="entry name" value="Peptidase_aspartic_dom_sf"/>
</dbReference>
<feature type="region of interest" description="Disordered" evidence="1">
    <location>
        <begin position="509"/>
        <end position="530"/>
    </location>
</feature>
<feature type="region of interest" description="Disordered" evidence="1">
    <location>
        <begin position="319"/>
        <end position="362"/>
    </location>
</feature>
<dbReference type="EMBL" id="MNUE01000145">
    <property type="protein sequence ID" value="OJD28610.1"/>
    <property type="molecule type" value="Genomic_DNA"/>
</dbReference>
<dbReference type="CDD" id="cd00303">
    <property type="entry name" value="retropepsin_like"/>
    <property type="match status" value="1"/>
</dbReference>
<dbReference type="GeneID" id="31011449"/>
<feature type="compositionally biased region" description="Low complexity" evidence="1">
    <location>
        <begin position="325"/>
        <end position="342"/>
    </location>
</feature>
<feature type="compositionally biased region" description="Basic and acidic residues" evidence="1">
    <location>
        <begin position="518"/>
        <end position="530"/>
    </location>
</feature>
<comment type="caution">
    <text evidence="2">The sequence shown here is derived from an EMBL/GenBank/DDBJ whole genome shotgun (WGS) entry which is preliminary data.</text>
</comment>
<feature type="compositionally biased region" description="Basic and acidic residues" evidence="1">
    <location>
        <begin position="353"/>
        <end position="362"/>
    </location>
</feature>
<feature type="compositionally biased region" description="Basic and acidic residues" evidence="1">
    <location>
        <begin position="109"/>
        <end position="123"/>
    </location>
</feature>
<organism evidence="2 3">
    <name type="scientific">Diplodia corticola</name>
    <dbReference type="NCBI Taxonomy" id="236234"/>
    <lineage>
        <taxon>Eukaryota</taxon>
        <taxon>Fungi</taxon>
        <taxon>Dikarya</taxon>
        <taxon>Ascomycota</taxon>
        <taxon>Pezizomycotina</taxon>
        <taxon>Dothideomycetes</taxon>
        <taxon>Dothideomycetes incertae sedis</taxon>
        <taxon>Botryosphaeriales</taxon>
        <taxon>Botryosphaeriaceae</taxon>
        <taxon>Diplodia</taxon>
    </lineage>
</organism>